<evidence type="ECO:0008006" key="4">
    <source>
        <dbReference type="Google" id="ProtNLM"/>
    </source>
</evidence>
<dbReference type="EMBL" id="JAAVNE010000108">
    <property type="protein sequence ID" value="NKC34612.1"/>
    <property type="molecule type" value="Genomic_DNA"/>
</dbReference>
<dbReference type="SUPFAM" id="SSF74653">
    <property type="entry name" value="TolA/TonB C-terminal domain"/>
    <property type="match status" value="1"/>
</dbReference>
<feature type="compositionally biased region" description="Low complexity" evidence="1">
    <location>
        <begin position="40"/>
        <end position="65"/>
    </location>
</feature>
<organism evidence="2 3">
    <name type="scientific">Falsiroseomonas selenitidurans</name>
    <dbReference type="NCBI Taxonomy" id="2716335"/>
    <lineage>
        <taxon>Bacteria</taxon>
        <taxon>Pseudomonadati</taxon>
        <taxon>Pseudomonadota</taxon>
        <taxon>Alphaproteobacteria</taxon>
        <taxon>Acetobacterales</taxon>
        <taxon>Roseomonadaceae</taxon>
        <taxon>Falsiroseomonas</taxon>
    </lineage>
</organism>
<feature type="non-terminal residue" evidence="2">
    <location>
        <position position="1"/>
    </location>
</feature>
<comment type="caution">
    <text evidence="2">The sequence shown here is derived from an EMBL/GenBank/DDBJ whole genome shotgun (WGS) entry which is preliminary data.</text>
</comment>
<proteinExistence type="predicted"/>
<reference evidence="2 3" key="1">
    <citation type="submission" date="2020-03" db="EMBL/GenBank/DDBJ databases">
        <title>Roseomonas selenitidurans sp. nov. isolated from urban soil.</title>
        <authorList>
            <person name="Liu H."/>
        </authorList>
    </citation>
    <scope>NUCLEOTIDE SEQUENCE [LARGE SCALE GENOMIC DNA]</scope>
    <source>
        <strain evidence="2 3">BU-1</strain>
    </source>
</reference>
<accession>A0ABX1EGH6</accession>
<keyword evidence="3" id="KW-1185">Reference proteome</keyword>
<feature type="region of interest" description="Disordered" evidence="1">
    <location>
        <begin position="1"/>
        <end position="68"/>
    </location>
</feature>
<sequence>PAPPPPAPATGTGNTPPVARPEERSTSVLNTLERLRQQQAQNRPPTARPTPQQARPAAAGGAPTGTDLLSAGERAAVGERIGECWRVDQGMLGLSEMRVSLVAIVDREGVIRNVLPGPDGVPSEPRARALYEQARRALRDPACSPLPVPRGRLQAGENRFQFNFTPRGFLR</sequence>
<evidence type="ECO:0000313" key="2">
    <source>
        <dbReference type="EMBL" id="NKC34612.1"/>
    </source>
</evidence>
<evidence type="ECO:0000256" key="1">
    <source>
        <dbReference type="SAM" id="MobiDB-lite"/>
    </source>
</evidence>
<protein>
    <recommendedName>
        <fullName evidence="4">Energy transducer TonB</fullName>
    </recommendedName>
</protein>
<evidence type="ECO:0000313" key="3">
    <source>
        <dbReference type="Proteomes" id="UP000787635"/>
    </source>
</evidence>
<name>A0ABX1EGH6_9PROT</name>
<dbReference type="Proteomes" id="UP000787635">
    <property type="component" value="Unassembled WGS sequence"/>
</dbReference>
<gene>
    <name evidence="2" type="ORF">HEQ75_27450</name>
</gene>